<protein>
    <submittedName>
        <fullName evidence="1">Uncharacterized protein</fullName>
    </submittedName>
</protein>
<sequence length="88" mass="10198">MYDGRTPDAVVEDLDAIRDAVKDKYKYSQSQSLLHSNIKFLRVSQKRKQVLRKDSHVGLLTGSKKVSQVLSTQLRTFAIWSSPKYERR</sequence>
<evidence type="ECO:0000313" key="2">
    <source>
        <dbReference type="Proteomes" id="UP000054928"/>
    </source>
</evidence>
<organism evidence="1 2">
    <name type="scientific">Plasmopara halstedii</name>
    <name type="common">Downy mildew of sunflower</name>
    <dbReference type="NCBI Taxonomy" id="4781"/>
    <lineage>
        <taxon>Eukaryota</taxon>
        <taxon>Sar</taxon>
        <taxon>Stramenopiles</taxon>
        <taxon>Oomycota</taxon>
        <taxon>Peronosporomycetes</taxon>
        <taxon>Peronosporales</taxon>
        <taxon>Peronosporaceae</taxon>
        <taxon>Plasmopara</taxon>
    </lineage>
</organism>
<reference evidence="2" key="1">
    <citation type="submission" date="2014-09" db="EMBL/GenBank/DDBJ databases">
        <authorList>
            <person name="Sharma Rahul"/>
            <person name="Thines Marco"/>
        </authorList>
    </citation>
    <scope>NUCLEOTIDE SEQUENCE [LARGE SCALE GENOMIC DNA]</scope>
</reference>
<dbReference type="EMBL" id="CCYD01002589">
    <property type="protein sequence ID" value="CEG47499.1"/>
    <property type="molecule type" value="Genomic_DNA"/>
</dbReference>
<dbReference type="AlphaFoldDB" id="A0A0N7L7M6"/>
<dbReference type="Proteomes" id="UP000054928">
    <property type="component" value="Unassembled WGS sequence"/>
</dbReference>
<accession>A0A0N7L7M6</accession>
<evidence type="ECO:0000313" key="1">
    <source>
        <dbReference type="EMBL" id="CEG47499.1"/>
    </source>
</evidence>
<dbReference type="RefSeq" id="XP_036263415.1">
    <property type="nucleotide sequence ID" value="XM_036407164.1"/>
</dbReference>
<dbReference type="GeneID" id="59052843"/>
<name>A0A0N7L7M6_PLAHL</name>
<keyword evidence="2" id="KW-1185">Reference proteome</keyword>
<proteinExistence type="predicted"/>